<evidence type="ECO:0000313" key="2">
    <source>
        <dbReference type="EMBL" id="KAL1303766.1"/>
    </source>
</evidence>
<keyword evidence="3" id="KW-1185">Reference proteome</keyword>
<feature type="region of interest" description="Disordered" evidence="1">
    <location>
        <begin position="1"/>
        <end position="31"/>
    </location>
</feature>
<dbReference type="Proteomes" id="UP001562354">
    <property type="component" value="Unassembled WGS sequence"/>
</dbReference>
<proteinExistence type="predicted"/>
<feature type="region of interest" description="Disordered" evidence="1">
    <location>
        <begin position="86"/>
        <end position="111"/>
    </location>
</feature>
<dbReference type="RefSeq" id="XP_069200041.1">
    <property type="nucleotide sequence ID" value="XM_069347168.1"/>
</dbReference>
<feature type="compositionally biased region" description="Polar residues" evidence="1">
    <location>
        <begin position="91"/>
        <end position="111"/>
    </location>
</feature>
<accession>A0ABR3PCA8</accession>
<gene>
    <name evidence="2" type="ORF">AAFC00_007105</name>
</gene>
<dbReference type="GeneID" id="95980804"/>
<dbReference type="EMBL" id="JBFMKM010000010">
    <property type="protein sequence ID" value="KAL1303766.1"/>
    <property type="molecule type" value="Genomic_DNA"/>
</dbReference>
<evidence type="ECO:0000256" key="1">
    <source>
        <dbReference type="SAM" id="MobiDB-lite"/>
    </source>
</evidence>
<evidence type="ECO:0000313" key="3">
    <source>
        <dbReference type="Proteomes" id="UP001562354"/>
    </source>
</evidence>
<organism evidence="2 3">
    <name type="scientific">Neodothiora populina</name>
    <dbReference type="NCBI Taxonomy" id="2781224"/>
    <lineage>
        <taxon>Eukaryota</taxon>
        <taxon>Fungi</taxon>
        <taxon>Dikarya</taxon>
        <taxon>Ascomycota</taxon>
        <taxon>Pezizomycotina</taxon>
        <taxon>Dothideomycetes</taxon>
        <taxon>Dothideomycetidae</taxon>
        <taxon>Dothideales</taxon>
        <taxon>Dothioraceae</taxon>
        <taxon>Neodothiora</taxon>
    </lineage>
</organism>
<feature type="compositionally biased region" description="Low complexity" evidence="1">
    <location>
        <begin position="18"/>
        <end position="31"/>
    </location>
</feature>
<protein>
    <submittedName>
        <fullName evidence="2">Uncharacterized protein</fullName>
    </submittedName>
</protein>
<sequence length="111" mass="12087">MSSTEHYAIPISHAPGASTTSDSRSSSITSIDQPLHHSAILQSVRPAIPMVTITSTQRITAAYRERYAAYLSSIFGISLQAATDEMERQLAPSSSINDPYSQNQQRESTSE</sequence>
<name>A0ABR3PCA8_9PEZI</name>
<comment type="caution">
    <text evidence="2">The sequence shown here is derived from an EMBL/GenBank/DDBJ whole genome shotgun (WGS) entry which is preliminary data.</text>
</comment>
<reference evidence="2 3" key="1">
    <citation type="submission" date="2024-07" db="EMBL/GenBank/DDBJ databases">
        <title>Draft sequence of the Neodothiora populina.</title>
        <authorList>
            <person name="Drown D.D."/>
            <person name="Schuette U.S."/>
            <person name="Buechlein A.B."/>
            <person name="Rusch D.R."/>
            <person name="Winton L.W."/>
            <person name="Adams G.A."/>
        </authorList>
    </citation>
    <scope>NUCLEOTIDE SEQUENCE [LARGE SCALE GENOMIC DNA]</scope>
    <source>
        <strain evidence="2 3">CPC 39397</strain>
    </source>
</reference>